<dbReference type="PANTHER" id="PTHR22911">
    <property type="entry name" value="ACYL-MALONYL CONDENSING ENZYME-RELATED"/>
    <property type="match status" value="1"/>
</dbReference>
<feature type="transmembrane region" description="Helical" evidence="2">
    <location>
        <begin position="171"/>
        <end position="196"/>
    </location>
</feature>
<feature type="domain" description="EamA" evidence="3">
    <location>
        <begin position="1"/>
        <end position="124"/>
    </location>
</feature>
<dbReference type="SUPFAM" id="SSF103481">
    <property type="entry name" value="Multidrug resistance efflux transporter EmrE"/>
    <property type="match status" value="2"/>
</dbReference>
<keyword evidence="2" id="KW-1133">Transmembrane helix</keyword>
<accession>A0A069RRB5</accession>
<feature type="domain" description="EamA" evidence="3">
    <location>
        <begin position="140"/>
        <end position="273"/>
    </location>
</feature>
<reference evidence="4 5" key="1">
    <citation type="submission" date="2014-03" db="EMBL/GenBank/DDBJ databases">
        <title>Genome sequence of Clostridium litorale W6, DSM 5388.</title>
        <authorList>
            <person name="Poehlein A."/>
            <person name="Jagirdar A."/>
            <person name="Khonsari B."/>
            <person name="Chibani C.M."/>
            <person name="Gutierrez Gutierrez D.A."/>
            <person name="Davydova E."/>
            <person name="Alghaithi H.S."/>
            <person name="Nair K.P."/>
            <person name="Dhamotharan K."/>
            <person name="Chandran L."/>
            <person name="G W."/>
            <person name="Daniel R."/>
        </authorList>
    </citation>
    <scope>NUCLEOTIDE SEQUENCE [LARGE SCALE GENOMIC DNA]</scope>
    <source>
        <strain evidence="4 5">W6</strain>
    </source>
</reference>
<feature type="transmembrane region" description="Helical" evidence="2">
    <location>
        <begin position="140"/>
        <end position="159"/>
    </location>
</feature>
<keyword evidence="2" id="KW-0472">Membrane</keyword>
<feature type="transmembrane region" description="Helical" evidence="2">
    <location>
        <begin position="53"/>
        <end position="72"/>
    </location>
</feature>
<dbReference type="InterPro" id="IPR000620">
    <property type="entry name" value="EamA_dom"/>
</dbReference>
<gene>
    <name evidence="4" type="ORF">CLIT_2c03280</name>
</gene>
<comment type="similarity">
    <text evidence="1">Belongs to the EamA transporter family.</text>
</comment>
<keyword evidence="2" id="KW-0812">Transmembrane</keyword>
<dbReference type="Gene3D" id="1.10.3730.20">
    <property type="match status" value="1"/>
</dbReference>
<evidence type="ECO:0000313" key="5">
    <source>
        <dbReference type="Proteomes" id="UP000027946"/>
    </source>
</evidence>
<sequence>MLVWGSIGVFVRGIELPSIGIALLRAVSASAFLGIVGIWLMGDESVHTIKKNIKLLIFSGIAMGFNWFFLFQAYKYTTISNATLSYYFAPVFITLLSPIFLREKLTFSKLFYVLCAMAGLYMILSSQPSSLPNMNFNHPLGIGYGLSGALMYAAIVLMNKNMKGSTGFETTLVQLSIASLVILPVALASTGITPFLSMSSKSWILMMTLGIVHTGIAYINFFSSIRDIDGPSIAILSYIDPISAVVIASLFLGESMSPLQMIGGAFILASTFFSQFDSIGSVISTVFKKKAVNQNP</sequence>
<feature type="transmembrane region" description="Helical" evidence="2">
    <location>
        <begin position="202"/>
        <end position="221"/>
    </location>
</feature>
<dbReference type="STRING" id="1121324.CLIT_2c03280"/>
<organism evidence="4 5">
    <name type="scientific">Peptoclostridium litorale DSM 5388</name>
    <dbReference type="NCBI Taxonomy" id="1121324"/>
    <lineage>
        <taxon>Bacteria</taxon>
        <taxon>Bacillati</taxon>
        <taxon>Bacillota</taxon>
        <taxon>Clostridia</taxon>
        <taxon>Peptostreptococcales</taxon>
        <taxon>Peptoclostridiaceae</taxon>
        <taxon>Peptoclostridium</taxon>
    </lineage>
</organism>
<dbReference type="GO" id="GO:0016020">
    <property type="term" value="C:membrane"/>
    <property type="evidence" value="ECO:0007669"/>
    <property type="project" value="InterPro"/>
</dbReference>
<dbReference type="EMBL" id="JJMM01000002">
    <property type="protein sequence ID" value="KDR96722.1"/>
    <property type="molecule type" value="Genomic_DNA"/>
</dbReference>
<feature type="transmembrane region" description="Helical" evidence="2">
    <location>
        <begin position="20"/>
        <end position="41"/>
    </location>
</feature>
<comment type="caution">
    <text evidence="4">The sequence shown here is derived from an EMBL/GenBank/DDBJ whole genome shotgun (WGS) entry which is preliminary data.</text>
</comment>
<dbReference type="AlphaFoldDB" id="A0A069RRB5"/>
<keyword evidence="5" id="KW-1185">Reference proteome</keyword>
<evidence type="ECO:0000313" key="4">
    <source>
        <dbReference type="EMBL" id="KDR96722.1"/>
    </source>
</evidence>
<feature type="transmembrane region" description="Helical" evidence="2">
    <location>
        <begin position="233"/>
        <end position="253"/>
    </location>
</feature>
<name>A0A069RRB5_PEPLI</name>
<proteinExistence type="inferred from homology"/>
<evidence type="ECO:0000259" key="3">
    <source>
        <dbReference type="Pfam" id="PF00892"/>
    </source>
</evidence>
<dbReference type="InterPro" id="IPR037185">
    <property type="entry name" value="EmrE-like"/>
</dbReference>
<feature type="transmembrane region" description="Helical" evidence="2">
    <location>
        <begin position="84"/>
        <end position="101"/>
    </location>
</feature>
<protein>
    <recommendedName>
        <fullName evidence="3">EamA domain-containing protein</fullName>
    </recommendedName>
</protein>
<evidence type="ECO:0000256" key="1">
    <source>
        <dbReference type="ARBA" id="ARBA00007362"/>
    </source>
</evidence>
<dbReference type="Proteomes" id="UP000027946">
    <property type="component" value="Unassembled WGS sequence"/>
</dbReference>
<dbReference type="Pfam" id="PF00892">
    <property type="entry name" value="EamA"/>
    <property type="match status" value="2"/>
</dbReference>
<dbReference type="PANTHER" id="PTHR22911:SF102">
    <property type="entry name" value="MEMBRANE PROTEIN"/>
    <property type="match status" value="1"/>
</dbReference>
<feature type="transmembrane region" description="Helical" evidence="2">
    <location>
        <begin position="265"/>
        <end position="287"/>
    </location>
</feature>
<evidence type="ECO:0000256" key="2">
    <source>
        <dbReference type="SAM" id="Phobius"/>
    </source>
</evidence>
<dbReference type="eggNOG" id="COG0697">
    <property type="taxonomic scope" value="Bacteria"/>
</dbReference>
<feature type="transmembrane region" description="Helical" evidence="2">
    <location>
        <begin position="110"/>
        <end position="128"/>
    </location>
</feature>